<dbReference type="EMBL" id="AXCZ01000085">
    <property type="protein sequence ID" value="KGM12892.1"/>
    <property type="molecule type" value="Genomic_DNA"/>
</dbReference>
<proteinExistence type="predicted"/>
<sequence length="62" mass="6593">MLLAVMRDLADPFSRAAQSYANGRLQDGVEAPLDVLAQDAATAALEFLEAFDPSPGTSRPDE</sequence>
<organism evidence="1 2">
    <name type="scientific">Cellulomonas bogoriensis 69B4 = DSM 16987</name>
    <dbReference type="NCBI Taxonomy" id="1386082"/>
    <lineage>
        <taxon>Bacteria</taxon>
        <taxon>Bacillati</taxon>
        <taxon>Actinomycetota</taxon>
        <taxon>Actinomycetes</taxon>
        <taxon>Micrococcales</taxon>
        <taxon>Cellulomonadaceae</taxon>
        <taxon>Cellulomonas</taxon>
    </lineage>
</organism>
<accession>A0A0A0BYX2</accession>
<keyword evidence="2" id="KW-1185">Reference proteome</keyword>
<comment type="caution">
    <text evidence="1">The sequence shown here is derived from an EMBL/GenBank/DDBJ whole genome shotgun (WGS) entry which is preliminary data.</text>
</comment>
<dbReference type="AlphaFoldDB" id="A0A0A0BYX2"/>
<evidence type="ECO:0000313" key="1">
    <source>
        <dbReference type="EMBL" id="KGM12892.1"/>
    </source>
</evidence>
<evidence type="ECO:0000313" key="2">
    <source>
        <dbReference type="Proteomes" id="UP000054314"/>
    </source>
</evidence>
<reference evidence="1 2" key="1">
    <citation type="submission" date="2013-08" db="EMBL/GenBank/DDBJ databases">
        <title>Genome sequencing of Cellulomonas bogoriensis 69B4.</title>
        <authorList>
            <person name="Chen F."/>
            <person name="Li Y."/>
            <person name="Wang G."/>
        </authorList>
    </citation>
    <scope>NUCLEOTIDE SEQUENCE [LARGE SCALE GENOMIC DNA]</scope>
    <source>
        <strain evidence="1 2">69B4</strain>
    </source>
</reference>
<gene>
    <name evidence="1" type="ORF">N869_01060</name>
</gene>
<dbReference type="RefSeq" id="WP_035060510.1">
    <property type="nucleotide sequence ID" value="NZ_AXCZ01000085.1"/>
</dbReference>
<name>A0A0A0BYX2_9CELL</name>
<dbReference type="Proteomes" id="UP000054314">
    <property type="component" value="Unassembled WGS sequence"/>
</dbReference>
<protein>
    <submittedName>
        <fullName evidence="1">Uncharacterized protein</fullName>
    </submittedName>
</protein>